<accession>A0AAN8G5D3</accession>
<dbReference type="SUPFAM" id="SSF68906">
    <property type="entry name" value="SAP domain"/>
    <property type="match status" value="1"/>
</dbReference>
<gene>
    <name evidence="4" type="ORF">SNE40_022387</name>
</gene>
<feature type="domain" description="SAP" evidence="2">
    <location>
        <begin position="10"/>
        <end position="44"/>
    </location>
</feature>
<proteinExistence type="predicted"/>
<dbReference type="EMBL" id="JAZGQO010000021">
    <property type="protein sequence ID" value="KAK6165463.1"/>
    <property type="molecule type" value="Genomic_DNA"/>
</dbReference>
<keyword evidence="1" id="KW-0863">Zinc-finger</keyword>
<comment type="caution">
    <text evidence="4">The sequence shown here is derived from an EMBL/GenBank/DDBJ whole genome shotgun (WGS) entry which is preliminary data.</text>
</comment>
<dbReference type="PROSITE" id="PS50966">
    <property type="entry name" value="ZF_SWIM"/>
    <property type="match status" value="1"/>
</dbReference>
<evidence type="ECO:0008006" key="6">
    <source>
        <dbReference type="Google" id="ProtNLM"/>
    </source>
</evidence>
<dbReference type="Gene3D" id="1.10.720.30">
    <property type="entry name" value="SAP domain"/>
    <property type="match status" value="1"/>
</dbReference>
<feature type="domain" description="SWIM-type" evidence="3">
    <location>
        <begin position="140"/>
        <end position="180"/>
    </location>
</feature>
<dbReference type="GO" id="GO:0008270">
    <property type="term" value="F:zinc ion binding"/>
    <property type="evidence" value="ECO:0007669"/>
    <property type="project" value="UniProtKB-KW"/>
</dbReference>
<keyword evidence="5" id="KW-1185">Reference proteome</keyword>
<reference evidence="4 5" key="1">
    <citation type="submission" date="2024-01" db="EMBL/GenBank/DDBJ databases">
        <title>The genome of the rayed Mediterranean limpet Patella caerulea (Linnaeus, 1758).</title>
        <authorList>
            <person name="Anh-Thu Weber A."/>
            <person name="Halstead-Nussloch G."/>
        </authorList>
    </citation>
    <scope>NUCLEOTIDE SEQUENCE [LARGE SCALE GENOMIC DNA]</scope>
    <source>
        <strain evidence="4">AATW-2023a</strain>
        <tissue evidence="4">Whole specimen</tissue>
    </source>
</reference>
<evidence type="ECO:0000259" key="3">
    <source>
        <dbReference type="PROSITE" id="PS50966"/>
    </source>
</evidence>
<dbReference type="InterPro" id="IPR007527">
    <property type="entry name" value="Znf_SWIM"/>
</dbReference>
<keyword evidence="1" id="KW-0862">Zinc</keyword>
<dbReference type="Pfam" id="PF02037">
    <property type="entry name" value="SAP"/>
    <property type="match status" value="1"/>
</dbReference>
<keyword evidence="1" id="KW-0479">Metal-binding</keyword>
<dbReference type="AlphaFoldDB" id="A0AAN8G5D3"/>
<dbReference type="PANTHER" id="PTHR47526">
    <property type="entry name" value="ATP-DEPENDENT DNA HELICASE"/>
    <property type="match status" value="1"/>
</dbReference>
<dbReference type="SMART" id="SM00513">
    <property type="entry name" value="SAP"/>
    <property type="match status" value="1"/>
</dbReference>
<dbReference type="InterPro" id="IPR011604">
    <property type="entry name" value="PDDEXK-like_dom_sf"/>
</dbReference>
<sequence>MDFDLDTSKYGSLTINELKKELSKRGAKLSGRKQELIERLEAYERNYNFGKTGNTDIPSAFQMTTPEEKTYKDLHEGLAIPDIDMNSIEAYLTPLNKILNKDSVNLVREKFLKYIKMVQQSSLTFFKSQCRAQMKRHVTYNIDISINSHGRVEECQCDCGAGMGPEAHCKHVNAVLYALFKLSTSGVIMTEETCTQQLQTFHHVRRHQGSPIKAHALDLKRNSGNDKSINFEPRDQLDRATQIYKCHFRNVCINQTNFSRVPLAQLYAPANIQAVSFDHDYLAETPEDLFLKKIGLTSIDQETINTISMSPFKQSADKTWLELRCLRLNSSDFGRICKLTDRTDKIKYAESLTMPSVINCNTVKHGNRYEKVALETFALK</sequence>
<dbReference type="Gene3D" id="3.90.320.10">
    <property type="match status" value="1"/>
</dbReference>
<dbReference type="InterPro" id="IPR036361">
    <property type="entry name" value="SAP_dom_sf"/>
</dbReference>
<dbReference type="InterPro" id="IPR003034">
    <property type="entry name" value="SAP_dom"/>
</dbReference>
<name>A0AAN8G5D3_PATCE</name>
<organism evidence="4 5">
    <name type="scientific">Patella caerulea</name>
    <name type="common">Rayed Mediterranean limpet</name>
    <dbReference type="NCBI Taxonomy" id="87958"/>
    <lineage>
        <taxon>Eukaryota</taxon>
        <taxon>Metazoa</taxon>
        <taxon>Spiralia</taxon>
        <taxon>Lophotrochozoa</taxon>
        <taxon>Mollusca</taxon>
        <taxon>Gastropoda</taxon>
        <taxon>Patellogastropoda</taxon>
        <taxon>Patelloidea</taxon>
        <taxon>Patellidae</taxon>
        <taxon>Patella</taxon>
    </lineage>
</organism>
<dbReference type="PROSITE" id="PS50800">
    <property type="entry name" value="SAP"/>
    <property type="match status" value="1"/>
</dbReference>
<dbReference type="Proteomes" id="UP001347796">
    <property type="component" value="Unassembled WGS sequence"/>
</dbReference>
<protein>
    <recommendedName>
        <fullName evidence="6">SAP domain-containing protein</fullName>
    </recommendedName>
</protein>
<evidence type="ECO:0000313" key="4">
    <source>
        <dbReference type="EMBL" id="KAK6165463.1"/>
    </source>
</evidence>
<evidence type="ECO:0000259" key="2">
    <source>
        <dbReference type="PROSITE" id="PS50800"/>
    </source>
</evidence>
<evidence type="ECO:0000313" key="5">
    <source>
        <dbReference type="Proteomes" id="UP001347796"/>
    </source>
</evidence>
<evidence type="ECO:0000256" key="1">
    <source>
        <dbReference type="PROSITE-ProRule" id="PRU00325"/>
    </source>
</evidence>
<dbReference type="PANTHER" id="PTHR47526:SF3">
    <property type="entry name" value="PHD-TYPE DOMAIN-CONTAINING PROTEIN"/>
    <property type="match status" value="1"/>
</dbReference>